<evidence type="ECO:0000313" key="1">
    <source>
        <dbReference type="EMBL" id="TYZ11373.1"/>
    </source>
</evidence>
<protein>
    <submittedName>
        <fullName evidence="1">Uncharacterized protein</fullName>
    </submittedName>
</protein>
<proteinExistence type="predicted"/>
<reference evidence="1 2" key="1">
    <citation type="submission" date="2019-08" db="EMBL/GenBank/DDBJ databases">
        <authorList>
            <person name="Seo M.-J."/>
        </authorList>
    </citation>
    <scope>NUCLEOTIDE SEQUENCE [LARGE SCALE GENOMIC DNA]</scope>
    <source>
        <strain evidence="1 2">KIGAM108</strain>
    </source>
</reference>
<dbReference type="RefSeq" id="WP_149070218.1">
    <property type="nucleotide sequence ID" value="NZ_VTHL01000005.1"/>
</dbReference>
<accession>A0A5D6V657</accession>
<organism evidence="1 2">
    <name type="scientific">Hymenobacter lutimineralis</name>
    <dbReference type="NCBI Taxonomy" id="2606448"/>
    <lineage>
        <taxon>Bacteria</taxon>
        <taxon>Pseudomonadati</taxon>
        <taxon>Bacteroidota</taxon>
        <taxon>Cytophagia</taxon>
        <taxon>Cytophagales</taxon>
        <taxon>Hymenobacteraceae</taxon>
        <taxon>Hymenobacter</taxon>
    </lineage>
</organism>
<keyword evidence="2" id="KW-1185">Reference proteome</keyword>
<dbReference type="EMBL" id="VTHL01000005">
    <property type="protein sequence ID" value="TYZ11373.1"/>
    <property type="molecule type" value="Genomic_DNA"/>
</dbReference>
<name>A0A5D6V657_9BACT</name>
<gene>
    <name evidence="1" type="ORF">FY528_06650</name>
</gene>
<comment type="caution">
    <text evidence="1">The sequence shown here is derived from an EMBL/GenBank/DDBJ whole genome shotgun (WGS) entry which is preliminary data.</text>
</comment>
<evidence type="ECO:0000313" key="2">
    <source>
        <dbReference type="Proteomes" id="UP000322791"/>
    </source>
</evidence>
<sequence>MPAAQPDTTDASRTVFGYREGHDTTFLIGRQRYRLLLRAETDSTQPLVTTTEGIVGGAFADDTTTFAQTGRVRGYAGRQIITLLDSAGRRVFRRVLHKPDFYSVASRDIITVSNPARPAFIGYQAASQMLGFTLPIGIPYSDVWQQGLILLGLDGRLKRLATTYSSSWDAPDCVPRLLPDGTVLTCEELLLPNQQRMSLLKPQAQLVAALMLTDTTLCTMYRYGQYRSQPALTASESDEEDLSADFQGPE</sequence>
<dbReference type="Proteomes" id="UP000322791">
    <property type="component" value="Unassembled WGS sequence"/>
</dbReference>
<dbReference type="AlphaFoldDB" id="A0A5D6V657"/>